<evidence type="ECO:0000313" key="2">
    <source>
        <dbReference type="Proteomes" id="UP000011991"/>
    </source>
</evidence>
<gene>
    <name evidence="1" type="ORF">RMSM_04541</name>
</gene>
<organism evidence="1 2">
    <name type="scientific">Rhodopirellula maiorica SM1</name>
    <dbReference type="NCBI Taxonomy" id="1265738"/>
    <lineage>
        <taxon>Bacteria</taxon>
        <taxon>Pseudomonadati</taxon>
        <taxon>Planctomycetota</taxon>
        <taxon>Planctomycetia</taxon>
        <taxon>Pirellulales</taxon>
        <taxon>Pirellulaceae</taxon>
        <taxon>Novipirellula</taxon>
    </lineage>
</organism>
<dbReference type="EMBL" id="ANOG01000651">
    <property type="protein sequence ID" value="EMI18537.1"/>
    <property type="molecule type" value="Genomic_DNA"/>
</dbReference>
<dbReference type="AlphaFoldDB" id="M5RT18"/>
<protein>
    <submittedName>
        <fullName evidence="1">Uncharacterized protein</fullName>
    </submittedName>
</protein>
<dbReference type="Proteomes" id="UP000011991">
    <property type="component" value="Unassembled WGS sequence"/>
</dbReference>
<dbReference type="PATRIC" id="fig|1265738.3.peg.4559"/>
<keyword evidence="2" id="KW-1185">Reference proteome</keyword>
<comment type="caution">
    <text evidence="1">The sequence shown here is derived from an EMBL/GenBank/DDBJ whole genome shotgun (WGS) entry which is preliminary data.</text>
</comment>
<reference evidence="1 2" key="1">
    <citation type="journal article" date="2013" name="Mar. Genomics">
        <title>Expression of sulfatases in Rhodopirellula baltica and the diversity of sulfatases in the genus Rhodopirellula.</title>
        <authorList>
            <person name="Wegner C.E."/>
            <person name="Richter-Heitmann T."/>
            <person name="Klindworth A."/>
            <person name="Klockow C."/>
            <person name="Richter M."/>
            <person name="Achstetter T."/>
            <person name="Glockner F.O."/>
            <person name="Harder J."/>
        </authorList>
    </citation>
    <scope>NUCLEOTIDE SEQUENCE [LARGE SCALE GENOMIC DNA]</scope>
    <source>
        <strain evidence="1 2">SM1</strain>
    </source>
</reference>
<proteinExistence type="predicted"/>
<name>M5RT18_9BACT</name>
<evidence type="ECO:0000313" key="1">
    <source>
        <dbReference type="EMBL" id="EMI18537.1"/>
    </source>
</evidence>
<accession>M5RT18</accession>
<sequence>MADNNQLPPTPVDNESALAVWVSGWCPGEQSRDAESIEWGR</sequence>